<organism evidence="3 4">
    <name type="scientific">Limulus polyphemus</name>
    <name type="common">Atlantic horseshoe crab</name>
    <dbReference type="NCBI Taxonomy" id="6850"/>
    <lineage>
        <taxon>Eukaryota</taxon>
        <taxon>Metazoa</taxon>
        <taxon>Ecdysozoa</taxon>
        <taxon>Arthropoda</taxon>
        <taxon>Chelicerata</taxon>
        <taxon>Merostomata</taxon>
        <taxon>Xiphosura</taxon>
        <taxon>Limulidae</taxon>
        <taxon>Limulus</taxon>
    </lineage>
</organism>
<evidence type="ECO:0000256" key="1">
    <source>
        <dbReference type="SAM" id="MobiDB-lite"/>
    </source>
</evidence>
<feature type="domain" description="CAP-Gly" evidence="2">
    <location>
        <begin position="91"/>
        <end position="133"/>
    </location>
</feature>
<feature type="compositionally biased region" description="Polar residues" evidence="1">
    <location>
        <begin position="965"/>
        <end position="983"/>
    </location>
</feature>
<feature type="compositionally biased region" description="Polar residues" evidence="1">
    <location>
        <begin position="1116"/>
        <end position="1127"/>
    </location>
</feature>
<feature type="compositionally biased region" description="Polar residues" evidence="1">
    <location>
        <begin position="476"/>
        <end position="505"/>
    </location>
</feature>
<proteinExistence type="predicted"/>
<feature type="compositionally biased region" description="Polar residues" evidence="1">
    <location>
        <begin position="992"/>
        <end position="1001"/>
    </location>
</feature>
<dbReference type="GeneID" id="106476044"/>
<accession>A0ABM1RWH4</accession>
<feature type="compositionally biased region" description="Low complexity" evidence="1">
    <location>
        <begin position="814"/>
        <end position="823"/>
    </location>
</feature>
<feature type="compositionally biased region" description="Basic and acidic residues" evidence="1">
    <location>
        <begin position="797"/>
        <end position="813"/>
    </location>
</feature>
<feature type="compositionally biased region" description="Basic and acidic residues" evidence="1">
    <location>
        <begin position="902"/>
        <end position="913"/>
    </location>
</feature>
<dbReference type="Pfam" id="PF01302">
    <property type="entry name" value="CAP_GLY"/>
    <property type="match status" value="1"/>
</dbReference>
<feature type="region of interest" description="Disordered" evidence="1">
    <location>
        <begin position="1"/>
        <end position="62"/>
    </location>
</feature>
<evidence type="ECO:0000313" key="3">
    <source>
        <dbReference type="Proteomes" id="UP000694941"/>
    </source>
</evidence>
<gene>
    <name evidence="4" type="primary">LOC106476044</name>
</gene>
<name>A0ABM1RWH4_LIMPO</name>
<dbReference type="PROSITE" id="PS50245">
    <property type="entry name" value="CAP_GLY_2"/>
    <property type="match status" value="1"/>
</dbReference>
<dbReference type="Gene3D" id="2.30.30.190">
    <property type="entry name" value="CAP Gly-rich-like domain"/>
    <property type="match status" value="1"/>
</dbReference>
<feature type="compositionally biased region" description="Basic and acidic residues" evidence="1">
    <location>
        <begin position="834"/>
        <end position="876"/>
    </location>
</feature>
<dbReference type="PROSITE" id="PS00845">
    <property type="entry name" value="CAP_GLY_1"/>
    <property type="match status" value="1"/>
</dbReference>
<dbReference type="RefSeq" id="XP_022235729.1">
    <property type="nucleotide sequence ID" value="XM_022380021.1"/>
</dbReference>
<feature type="compositionally biased region" description="Polar residues" evidence="1">
    <location>
        <begin position="1074"/>
        <end position="1092"/>
    </location>
</feature>
<evidence type="ECO:0000259" key="2">
    <source>
        <dbReference type="PROSITE" id="PS50245"/>
    </source>
</evidence>
<evidence type="ECO:0000313" key="4">
    <source>
        <dbReference type="RefSeq" id="XP_022235729.1"/>
    </source>
</evidence>
<dbReference type="Proteomes" id="UP000694941">
    <property type="component" value="Unplaced"/>
</dbReference>
<feature type="non-terminal residue" evidence="4">
    <location>
        <position position="1143"/>
    </location>
</feature>
<feature type="compositionally biased region" description="Basic and acidic residues" evidence="1">
    <location>
        <begin position="45"/>
        <end position="54"/>
    </location>
</feature>
<feature type="region of interest" description="Disordered" evidence="1">
    <location>
        <begin position="785"/>
        <end position="1001"/>
    </location>
</feature>
<keyword evidence="3" id="KW-1185">Reference proteome</keyword>
<dbReference type="InterPro" id="IPR036859">
    <property type="entry name" value="CAP-Gly_dom_sf"/>
</dbReference>
<protein>
    <submittedName>
        <fullName evidence="4">Uncharacterized protein LOC106476044</fullName>
    </submittedName>
</protein>
<dbReference type="SUPFAM" id="SSF74924">
    <property type="entry name" value="Cap-Gly domain"/>
    <property type="match status" value="1"/>
</dbReference>
<dbReference type="PANTHER" id="PTHR18916">
    <property type="entry name" value="DYNACTIN 1-RELATED MICROTUBULE-BINDING"/>
    <property type="match status" value="1"/>
</dbReference>
<reference evidence="4" key="1">
    <citation type="submission" date="2025-08" db="UniProtKB">
        <authorList>
            <consortium name="RefSeq"/>
        </authorList>
    </citation>
    <scope>IDENTIFICATION</scope>
    <source>
        <tissue evidence="4">Muscle</tissue>
    </source>
</reference>
<feature type="compositionally biased region" description="Basic and acidic residues" evidence="1">
    <location>
        <begin position="929"/>
        <end position="948"/>
    </location>
</feature>
<sequence>MPPERRKGSQIPPPSGLGMRPKSLIPKPGAHSSGSGIDFGNGIVHVDETSKTPSEKTPSPVDSELFSKWNEWIGQRVCVGGAKRGVLRFFGPVEFQIGIWCGVELFEPVGKNDGSVKGIRYFSCEDNYGIFAPIKKVEKICLPHNLPDSGTLREPEQTVDSVQAKSKLPAPKVLSKFPLQTGKFYPPKDVDAENRLDDHRRKIPPPKTFFYKENKTNVKSQCENINVTQTIESEAFHLEDCQVDENDKTYGGDDFVQGSIDNEVFQRGSLNVSYTVDTEGNSSNGYQAKQDPNLTFHMTNTPVDITFVQEERKDEHNITFDSTSTNQPTEKLNSTFDLEYTPCLNSVNTQESPPFPTSEGNEANTTFNLEEQPHITEYLMRRPGEFLNQIEGHNLDYISEGDDEYDDGLSLDFEDSLGILTPNQMKDFTLYSEHHSLIAELDAVMLPKTFSCDEMNELPESEMVEDVTIEYRDTSSQDTQHNTCSTAEDANTLTQESKNSLSTDKIMTRDPQGSLECLPELTDDKSDSVNYFAEDAIHTSTPSSVYEKSSTRNLLLQSVEYGLENSLSQHLNEEVSTPPGQADSLGKLPIKILENEYFKDGVCKEQDVSRVEDQELPSLTLIQESYSSVGGLIENTLVIASARPSRVSEDIMNEGRLLDSLNLKQLDSDKSDTRDKPVTCNQEISNHTERSNEMTNSKVFVPVNEDQVFSRETSFDSKERPLSTYTVCSADTGFQGDLDLEVGEEYNMRFSTYSEDSGTVSLGPDIEQQLRSRNEMYFEEMITEEESKQLGSQQYEVTRESPDKIQDDIKWEDTTSTEVSSSTIPANHPITDGSVKDQIKDKTPDNKIKQEKKTNKDESLSLTDKSGKNTVMEEPKKKPKTPKKNVMSKIKAMIESTSVKKNKTETTEGETKKTPKKSRWDAVTSKIKASLDEEKSKPKTKKEIKSRIDTNLALARQPQEKKSFTTKPDTSVNEGNSISGRQSKLSKKSRNASKSQRSQEQICVSPIIMDSLYSHEDNNLSSISRSSTLNFTSSLSEALPSNYISVNSENLKNSLTTKSAMSPTLSVSPAPPSEMSTASLASHDSRSQSQVAVQKKNLASKTGPKSTKTTTASAPISVSSKQSTGKSQPPAHKQTLVKKGKTR</sequence>
<feature type="region of interest" description="Disordered" evidence="1">
    <location>
        <begin position="474"/>
        <end position="511"/>
    </location>
</feature>
<dbReference type="SMART" id="SM01052">
    <property type="entry name" value="CAP_GLY"/>
    <property type="match status" value="1"/>
</dbReference>
<feature type="region of interest" description="Disordered" evidence="1">
    <location>
        <begin position="1059"/>
        <end position="1143"/>
    </location>
</feature>
<feature type="compositionally biased region" description="Low complexity" evidence="1">
    <location>
        <begin position="1099"/>
        <end position="1115"/>
    </location>
</feature>
<dbReference type="InterPro" id="IPR000938">
    <property type="entry name" value="CAP-Gly_domain"/>
</dbReference>